<feature type="transmembrane region" description="Helical" evidence="7">
    <location>
        <begin position="331"/>
        <end position="348"/>
    </location>
</feature>
<dbReference type="PANTHER" id="PTHR40074">
    <property type="entry name" value="O-ACETYLTRANSFERASE WECH"/>
    <property type="match status" value="1"/>
</dbReference>
<sequence>MQEVIKKEKVSFDFIDSIRCIAMIGIVFEHCTVLGEPKTSDFYLSMLHVSVMQFFKFATIVFFLIAGFLINHKFTEYTPGQYLKNRFKNTIKPWLFWLHVLLLCNIGSLLFRAFKFRESQILPDNFFHYLGEQYYHIIVSTSFWFILNFLICISILLLFKRYIYKLWFGLILCCVSLFYGLNLYHGWIITNHTTALFGFVFYLWIGAYANRYHKELFAFINKVPMWCFIIITAFFFVLADLEALYLKSLAINDIYNTLRVSNILYSLSFFLILLKIGSIGFINKYFKPRSSTFGIYLIHHIVILHIITELFRPLKIDINHVTLSQATGYTILRFVITYSITMLIVMLIRRTKLKWSIGAA</sequence>
<keyword evidence="4 7" id="KW-0812">Transmembrane</keyword>
<feature type="transmembrane region" description="Helical" evidence="7">
    <location>
        <begin position="223"/>
        <end position="243"/>
    </location>
</feature>
<reference evidence="9 10" key="1">
    <citation type="submission" date="2024-12" db="EMBL/GenBank/DDBJ databases">
        <authorList>
            <person name="Hu S."/>
        </authorList>
    </citation>
    <scope>NUCLEOTIDE SEQUENCE [LARGE SCALE GENOMIC DNA]</scope>
    <source>
        <strain evidence="9 10">THG-T11</strain>
    </source>
</reference>
<evidence type="ECO:0000256" key="6">
    <source>
        <dbReference type="ARBA" id="ARBA00023136"/>
    </source>
</evidence>
<evidence type="ECO:0000256" key="2">
    <source>
        <dbReference type="ARBA" id="ARBA00007400"/>
    </source>
</evidence>
<comment type="subcellular location">
    <subcellularLocation>
        <location evidence="1">Cell membrane</location>
        <topology evidence="1">Multi-pass membrane protein</topology>
    </subcellularLocation>
</comment>
<feature type="transmembrane region" description="Helical" evidence="7">
    <location>
        <begin position="94"/>
        <end position="114"/>
    </location>
</feature>
<evidence type="ECO:0000259" key="8">
    <source>
        <dbReference type="Pfam" id="PF01757"/>
    </source>
</evidence>
<dbReference type="Proteomes" id="UP001517247">
    <property type="component" value="Unassembled WGS sequence"/>
</dbReference>
<evidence type="ECO:0000256" key="4">
    <source>
        <dbReference type="ARBA" id="ARBA00022692"/>
    </source>
</evidence>
<keyword evidence="9" id="KW-0012">Acyltransferase</keyword>
<evidence type="ECO:0000256" key="3">
    <source>
        <dbReference type="ARBA" id="ARBA00022475"/>
    </source>
</evidence>
<evidence type="ECO:0000256" key="5">
    <source>
        <dbReference type="ARBA" id="ARBA00022989"/>
    </source>
</evidence>
<comment type="caution">
    <text evidence="9">The sequence shown here is derived from an EMBL/GenBank/DDBJ whole genome shotgun (WGS) entry which is preliminary data.</text>
</comment>
<gene>
    <name evidence="9" type="ORF">E6A44_011095</name>
</gene>
<evidence type="ECO:0000313" key="10">
    <source>
        <dbReference type="Proteomes" id="UP001517247"/>
    </source>
</evidence>
<keyword evidence="6 7" id="KW-0472">Membrane</keyword>
<name>A0ABW9JA45_9SPHI</name>
<proteinExistence type="inferred from homology"/>
<dbReference type="PANTHER" id="PTHR40074:SF2">
    <property type="entry name" value="O-ACETYLTRANSFERASE WECH"/>
    <property type="match status" value="1"/>
</dbReference>
<feature type="transmembrane region" description="Helical" evidence="7">
    <location>
        <begin position="54"/>
        <end position="74"/>
    </location>
</feature>
<evidence type="ECO:0000256" key="1">
    <source>
        <dbReference type="ARBA" id="ARBA00004651"/>
    </source>
</evidence>
<keyword evidence="10" id="KW-1185">Reference proteome</keyword>
<evidence type="ECO:0000256" key="7">
    <source>
        <dbReference type="SAM" id="Phobius"/>
    </source>
</evidence>
<organism evidence="9 10">
    <name type="scientific">Pedobacter ureilyticus</name>
    <dbReference type="NCBI Taxonomy" id="1393051"/>
    <lineage>
        <taxon>Bacteria</taxon>
        <taxon>Pseudomonadati</taxon>
        <taxon>Bacteroidota</taxon>
        <taxon>Sphingobacteriia</taxon>
        <taxon>Sphingobacteriales</taxon>
        <taxon>Sphingobacteriaceae</taxon>
        <taxon>Pedobacter</taxon>
    </lineage>
</organism>
<keyword evidence="3" id="KW-1003">Cell membrane</keyword>
<keyword evidence="9" id="KW-0808">Transferase</keyword>
<feature type="transmembrane region" description="Helical" evidence="7">
    <location>
        <begin position="263"/>
        <end position="281"/>
    </location>
</feature>
<dbReference type="RefSeq" id="WP_138723220.1">
    <property type="nucleotide sequence ID" value="NZ_SSHJ02000006.1"/>
</dbReference>
<dbReference type="GO" id="GO:0016746">
    <property type="term" value="F:acyltransferase activity"/>
    <property type="evidence" value="ECO:0007669"/>
    <property type="project" value="UniProtKB-KW"/>
</dbReference>
<feature type="transmembrane region" description="Helical" evidence="7">
    <location>
        <begin position="293"/>
        <end position="311"/>
    </location>
</feature>
<feature type="domain" description="Acyltransferase 3" evidence="8">
    <location>
        <begin position="13"/>
        <end position="348"/>
    </location>
</feature>
<dbReference type="InterPro" id="IPR002656">
    <property type="entry name" value="Acyl_transf_3_dom"/>
</dbReference>
<feature type="transmembrane region" description="Helical" evidence="7">
    <location>
        <begin position="134"/>
        <end position="159"/>
    </location>
</feature>
<dbReference type="EMBL" id="SSHJ02000006">
    <property type="protein sequence ID" value="MFN0256122.1"/>
    <property type="molecule type" value="Genomic_DNA"/>
</dbReference>
<feature type="transmembrane region" description="Helical" evidence="7">
    <location>
        <begin position="193"/>
        <end position="211"/>
    </location>
</feature>
<evidence type="ECO:0000313" key="9">
    <source>
        <dbReference type="EMBL" id="MFN0256122.1"/>
    </source>
</evidence>
<protein>
    <submittedName>
        <fullName evidence="9">Acyltransferase family protein</fullName>
    </submittedName>
</protein>
<accession>A0ABW9JA45</accession>
<feature type="transmembrane region" description="Helical" evidence="7">
    <location>
        <begin position="166"/>
        <end position="187"/>
    </location>
</feature>
<dbReference type="Pfam" id="PF01757">
    <property type="entry name" value="Acyl_transf_3"/>
    <property type="match status" value="1"/>
</dbReference>
<comment type="similarity">
    <text evidence="2">Belongs to the acyltransferase 3 family.</text>
</comment>
<keyword evidence="5 7" id="KW-1133">Transmembrane helix</keyword>